<dbReference type="PROSITE" id="PS50005">
    <property type="entry name" value="TPR"/>
    <property type="match status" value="1"/>
</dbReference>
<keyword evidence="1" id="KW-0802">TPR repeat</keyword>
<dbReference type="Gene3D" id="1.25.40.10">
    <property type="entry name" value="Tetratricopeptide repeat domain"/>
    <property type="match status" value="1"/>
</dbReference>
<proteinExistence type="predicted"/>
<protein>
    <submittedName>
        <fullName evidence="2">DUF2225 domain-containing protein</fullName>
    </submittedName>
</protein>
<keyword evidence="3" id="KW-1185">Reference proteome</keyword>
<reference evidence="2" key="1">
    <citation type="submission" date="2022-05" db="EMBL/GenBank/DDBJ databases">
        <title>Expanded diversity of anoxic marine methylotrophy in a Black Sea sulfate reducing microorganism.</title>
        <authorList>
            <person name="Fischer P.Q."/>
            <person name="Stams A.J.M."/>
            <person name="Villanueva L."/>
            <person name="Sousa D.Z."/>
        </authorList>
    </citation>
    <scope>NUCLEOTIDE SEQUENCE</scope>
    <source>
        <strain evidence="2">P130</strain>
    </source>
</reference>
<dbReference type="Pfam" id="PF09986">
    <property type="entry name" value="DUF2225"/>
    <property type="match status" value="1"/>
</dbReference>
<evidence type="ECO:0000313" key="3">
    <source>
        <dbReference type="Proteomes" id="UP001176021"/>
    </source>
</evidence>
<dbReference type="InterPro" id="IPR019734">
    <property type="entry name" value="TPR_rpt"/>
</dbReference>
<dbReference type="InterPro" id="IPR011990">
    <property type="entry name" value="TPR-like_helical_dom_sf"/>
</dbReference>
<accession>A0ABT8QM94</accession>
<dbReference type="RefSeq" id="WP_301998890.1">
    <property type="nucleotide sequence ID" value="NZ_JAMJEV010000004.1"/>
</dbReference>
<evidence type="ECO:0000313" key="2">
    <source>
        <dbReference type="EMBL" id="MDO0822463.1"/>
    </source>
</evidence>
<comment type="caution">
    <text evidence="2">The sequence shown here is derived from an EMBL/GenBank/DDBJ whole genome shotgun (WGS) entry which is preliminary data.</text>
</comment>
<organism evidence="2 3">
    <name type="scientific">Desulfosporosinus nitroreducens</name>
    <dbReference type="NCBI Taxonomy" id="2018668"/>
    <lineage>
        <taxon>Bacteria</taxon>
        <taxon>Bacillati</taxon>
        <taxon>Bacillota</taxon>
        <taxon>Clostridia</taxon>
        <taxon>Eubacteriales</taxon>
        <taxon>Desulfitobacteriaceae</taxon>
        <taxon>Desulfosporosinus</taxon>
    </lineage>
</organism>
<feature type="repeat" description="TPR" evidence="1">
    <location>
        <begin position="173"/>
        <end position="206"/>
    </location>
</feature>
<sequence>MTSLKAFYEKKLTCIYCGSPFITQRVRSRFAVPYRTDSDFCPHFREGNYNPHYYFVNVCPECGFAFSEEFSEQFPLGSKELINSRITKHWKKRDFGEERDLQQALESYKLAILAGTLKKEKNAVLAGLCLRLAWLYRTEDNTEQEMRFLVLALKAYEESFVHSDFADTSMSEIRVLFMIGELSRRLEQYKKAVSYFSKIIQHKNADGEPKIVNLAREQWREAAEELRKENPKS</sequence>
<dbReference type="InterPro" id="IPR018708">
    <property type="entry name" value="DUF2225"/>
</dbReference>
<dbReference type="Proteomes" id="UP001176021">
    <property type="component" value="Unassembled WGS sequence"/>
</dbReference>
<name>A0ABT8QM94_9FIRM</name>
<evidence type="ECO:0000256" key="1">
    <source>
        <dbReference type="PROSITE-ProRule" id="PRU00339"/>
    </source>
</evidence>
<dbReference type="EMBL" id="JAMJEV010000004">
    <property type="protein sequence ID" value="MDO0822463.1"/>
    <property type="molecule type" value="Genomic_DNA"/>
</dbReference>
<dbReference type="SUPFAM" id="SSF81901">
    <property type="entry name" value="HCP-like"/>
    <property type="match status" value="1"/>
</dbReference>
<gene>
    <name evidence="2" type="ORF">M8H41_06280</name>
</gene>